<feature type="domain" description="YDR124W N-terminal" evidence="2">
    <location>
        <begin position="1"/>
        <end position="71"/>
    </location>
</feature>
<dbReference type="InterPro" id="IPR048462">
    <property type="entry name" value="YDR124W_N"/>
</dbReference>
<accession>I2H3F1</accession>
<name>I2H3F1_HENB6</name>
<dbReference type="InterPro" id="IPR021264">
    <property type="entry name" value="AFUB_079030/YDR124W-like"/>
</dbReference>
<dbReference type="InterPro" id="IPR047092">
    <property type="entry name" value="AFUB_07903/YDR124W-like_hel"/>
</dbReference>
<dbReference type="eggNOG" id="ENOG502S0ES">
    <property type="taxonomic scope" value="Eukaryota"/>
</dbReference>
<evidence type="ECO:0000259" key="2">
    <source>
        <dbReference type="Pfam" id="PF21652"/>
    </source>
</evidence>
<dbReference type="EMBL" id="HE806319">
    <property type="protein sequence ID" value="CCH60903.1"/>
    <property type="molecule type" value="Genomic_DNA"/>
</dbReference>
<protein>
    <submittedName>
        <fullName evidence="3">Uncharacterized protein</fullName>
    </submittedName>
</protein>
<sequence length="419" mass="48177">MNNLNHVLETLSEQGYQFAFFLKKQKVSTSNTKTSSQIYKPPDNFFSHIFISSPLEQTFPVPIQNLVNNDEKNVTKFRRLPKNQIQNFKHLSLNLNNKRELQSYIYNGLKLLRQVPCKTISKIWIKIIEPKKKTKFPYIKGNSTKPEWWPSDVEHREPDHLQKPDRLKLMVSILVDVLPMLQDEDILDELIRTTHALSIFKRDKAKNHVLNSMFDICRTLCNRYNKNYSCEPDTIEVIEINQLQKKPEPLQSLSAPYVKEHTLDTQSNILPIASSSTNPIKRNVNFNLQSRRQKIGSPLRHQLIVSPLVASNKKFSPLKSALIIKTPINEETGLMNQEIPTTIAQIITTEYQSPKDTKSTHSDETITVPTPMLVDLLLETDPVINGYFETLGPLTLSTIIDDQSNNQNCLPDINTDMFS</sequence>
<dbReference type="KEGG" id="tbl:TBLA_0D04060"/>
<dbReference type="Proteomes" id="UP000002866">
    <property type="component" value="Chromosome 4"/>
</dbReference>
<reference evidence="3 4" key="1">
    <citation type="journal article" date="2011" name="Proc. Natl. Acad. Sci. U.S.A.">
        <title>Evolutionary erosion of yeast sex chromosomes by mating-type switching accidents.</title>
        <authorList>
            <person name="Gordon J.L."/>
            <person name="Armisen D."/>
            <person name="Proux-Wera E."/>
            <person name="Oheigeartaigh S.S."/>
            <person name="Byrne K.P."/>
            <person name="Wolfe K.H."/>
        </authorList>
    </citation>
    <scope>NUCLEOTIDE SEQUENCE [LARGE SCALE GENOMIC DNA]</scope>
    <source>
        <strain evidence="4">ATCC 34711 / CBS 6284 / DSM 70876 / NBRC 10599 / NRRL Y-10934 / UCD 77-7</strain>
    </source>
</reference>
<dbReference type="FunCoup" id="I2H3F1">
    <property type="interactions" value="57"/>
</dbReference>
<feature type="domain" description="Subtelomeric hrmA-associated cluster protein AFUB-079030/YDR124W-like helical bundle" evidence="1">
    <location>
        <begin position="95"/>
        <end position="218"/>
    </location>
</feature>
<dbReference type="PANTHER" id="PTHR36102:SF1">
    <property type="entry name" value="YDR124W-LIKE HELICAL BUNDLE DOMAIN-CONTAINING PROTEIN"/>
    <property type="match status" value="1"/>
</dbReference>
<dbReference type="HOGENOM" id="CLU_054253_0_0_1"/>
<dbReference type="PANTHER" id="PTHR36102">
    <property type="entry name" value="CHROMOSOME 10, WHOLE GENOME SHOTGUN SEQUENCE"/>
    <property type="match status" value="1"/>
</dbReference>
<dbReference type="RefSeq" id="XP_004180422.1">
    <property type="nucleotide sequence ID" value="XM_004180374.1"/>
</dbReference>
<dbReference type="Pfam" id="PF21652">
    <property type="entry name" value="YDR124W_N"/>
    <property type="match status" value="1"/>
</dbReference>
<organism evidence="3 4">
    <name type="scientific">Henningerozyma blattae (strain ATCC 34711 / CBS 6284 / DSM 70876 / NBRC 10599 / NRRL Y-10934 / UCD 77-7)</name>
    <name type="common">Yeast</name>
    <name type="synonym">Tetrapisispora blattae</name>
    <dbReference type="NCBI Taxonomy" id="1071380"/>
    <lineage>
        <taxon>Eukaryota</taxon>
        <taxon>Fungi</taxon>
        <taxon>Dikarya</taxon>
        <taxon>Ascomycota</taxon>
        <taxon>Saccharomycotina</taxon>
        <taxon>Saccharomycetes</taxon>
        <taxon>Saccharomycetales</taxon>
        <taxon>Saccharomycetaceae</taxon>
        <taxon>Henningerozyma</taxon>
    </lineage>
</organism>
<dbReference type="OrthoDB" id="5338458at2759"/>
<evidence type="ECO:0000313" key="3">
    <source>
        <dbReference type="EMBL" id="CCH60903.1"/>
    </source>
</evidence>
<dbReference type="Pfam" id="PF11001">
    <property type="entry name" value="AFUB_07903_YDR124W_hel"/>
    <property type="match status" value="1"/>
</dbReference>
<evidence type="ECO:0000259" key="1">
    <source>
        <dbReference type="Pfam" id="PF11001"/>
    </source>
</evidence>
<gene>
    <name evidence="3" type="primary">TBLA0D04060</name>
    <name evidence="3" type="ORF">TBLA_0D04060</name>
</gene>
<proteinExistence type="predicted"/>
<dbReference type="STRING" id="1071380.I2H3F1"/>
<dbReference type="GeneID" id="14495939"/>
<keyword evidence="4" id="KW-1185">Reference proteome</keyword>
<dbReference type="InParanoid" id="I2H3F1"/>
<dbReference type="AlphaFoldDB" id="I2H3F1"/>
<evidence type="ECO:0000313" key="4">
    <source>
        <dbReference type="Proteomes" id="UP000002866"/>
    </source>
</evidence>